<gene>
    <name evidence="9" type="ORF">HNQ01_000891</name>
</gene>
<accession>A0ABX2FYS6</accession>
<reference evidence="9 10" key="1">
    <citation type="submission" date="2020-05" db="EMBL/GenBank/DDBJ databases">
        <title>Genomic Encyclopedia of Type Strains, Phase IV (KMG-V): Genome sequencing to study the core and pangenomes of soil and plant-associated prokaryotes.</title>
        <authorList>
            <person name="Whitman W."/>
        </authorList>
    </citation>
    <scope>NUCLEOTIDE SEQUENCE [LARGE SCALE GENOMIC DNA]</scope>
    <source>
        <strain evidence="9 10">C29</strain>
    </source>
</reference>
<proteinExistence type="predicted"/>
<dbReference type="Gene3D" id="2.40.160.50">
    <property type="entry name" value="membrane protein fhac: a member of the omp85/tpsb transporter family"/>
    <property type="match status" value="1"/>
</dbReference>
<keyword evidence="6" id="KW-0998">Cell outer membrane</keyword>
<evidence type="ECO:0000256" key="1">
    <source>
        <dbReference type="ARBA" id="ARBA00004370"/>
    </source>
</evidence>
<dbReference type="PANTHER" id="PTHR12815:SF47">
    <property type="entry name" value="TRANSLOCATION AND ASSEMBLY MODULE SUBUNIT TAMA"/>
    <property type="match status" value="1"/>
</dbReference>
<dbReference type="Pfam" id="PF01103">
    <property type="entry name" value="Omp85"/>
    <property type="match status" value="1"/>
</dbReference>
<comment type="subcellular location">
    <subcellularLocation>
        <location evidence="1">Membrane</location>
    </subcellularLocation>
</comment>
<protein>
    <submittedName>
        <fullName evidence="9">Translocation and assembly module TamA</fullName>
    </submittedName>
</protein>
<evidence type="ECO:0000256" key="3">
    <source>
        <dbReference type="ARBA" id="ARBA00022692"/>
    </source>
</evidence>
<dbReference type="InterPro" id="IPR039910">
    <property type="entry name" value="D15-like"/>
</dbReference>
<dbReference type="Proteomes" id="UP001516061">
    <property type="component" value="Unassembled WGS sequence"/>
</dbReference>
<keyword evidence="3" id="KW-0812">Transmembrane</keyword>
<organism evidence="9 10">
    <name type="scientific">Sphaerotilus uruguayifluvii</name>
    <dbReference type="NCBI Taxonomy" id="2735897"/>
    <lineage>
        <taxon>Bacteria</taxon>
        <taxon>Pseudomonadati</taxon>
        <taxon>Pseudomonadota</taxon>
        <taxon>Betaproteobacteria</taxon>
        <taxon>Burkholderiales</taxon>
        <taxon>Sphaerotilaceae</taxon>
        <taxon>Sphaerotilus</taxon>
    </lineage>
</organism>
<evidence type="ECO:0000256" key="6">
    <source>
        <dbReference type="ARBA" id="ARBA00023237"/>
    </source>
</evidence>
<dbReference type="InterPro" id="IPR006311">
    <property type="entry name" value="TAT_signal"/>
</dbReference>
<evidence type="ECO:0000259" key="8">
    <source>
        <dbReference type="Pfam" id="PF01103"/>
    </source>
</evidence>
<keyword evidence="2" id="KW-1134">Transmembrane beta strand</keyword>
<dbReference type="EMBL" id="JABSNM010000003">
    <property type="protein sequence ID" value="NRT55181.1"/>
    <property type="molecule type" value="Genomic_DNA"/>
</dbReference>
<keyword evidence="10" id="KW-1185">Reference proteome</keyword>
<evidence type="ECO:0000256" key="5">
    <source>
        <dbReference type="ARBA" id="ARBA00023136"/>
    </source>
</evidence>
<dbReference type="PANTHER" id="PTHR12815">
    <property type="entry name" value="SORTING AND ASSEMBLY MACHINERY SAMM50 PROTEIN FAMILY MEMBER"/>
    <property type="match status" value="1"/>
</dbReference>
<feature type="domain" description="Bacterial surface antigen (D15)" evidence="8">
    <location>
        <begin position="399"/>
        <end position="637"/>
    </location>
</feature>
<dbReference type="PROSITE" id="PS51318">
    <property type="entry name" value="TAT"/>
    <property type="match status" value="1"/>
</dbReference>
<evidence type="ECO:0000313" key="10">
    <source>
        <dbReference type="Proteomes" id="UP001516061"/>
    </source>
</evidence>
<keyword evidence="5" id="KW-0472">Membrane</keyword>
<feature type="chain" id="PRO_5046246804" evidence="7">
    <location>
        <begin position="39"/>
        <end position="638"/>
    </location>
</feature>
<dbReference type="InterPro" id="IPR000184">
    <property type="entry name" value="Bac_surfAg_D15"/>
</dbReference>
<dbReference type="RefSeq" id="WP_173804169.1">
    <property type="nucleotide sequence ID" value="NZ_JABSNM010000003.1"/>
</dbReference>
<name>A0ABX2FYS6_9BURK</name>
<evidence type="ECO:0000313" key="9">
    <source>
        <dbReference type="EMBL" id="NRT55181.1"/>
    </source>
</evidence>
<evidence type="ECO:0000256" key="7">
    <source>
        <dbReference type="SAM" id="SignalP"/>
    </source>
</evidence>
<evidence type="ECO:0000256" key="4">
    <source>
        <dbReference type="ARBA" id="ARBA00022729"/>
    </source>
</evidence>
<evidence type="ECO:0000256" key="2">
    <source>
        <dbReference type="ARBA" id="ARBA00022452"/>
    </source>
</evidence>
<dbReference type="Gene3D" id="3.10.20.310">
    <property type="entry name" value="membrane protein fhac"/>
    <property type="match status" value="2"/>
</dbReference>
<keyword evidence="4 7" id="KW-0732">Signal</keyword>
<comment type="caution">
    <text evidence="9">The sequence shown here is derived from an EMBL/GenBank/DDBJ whole genome shotgun (WGS) entry which is preliminary data.</text>
</comment>
<sequence>MRRAPTDRRPVLSSAPAHALCVLLTLLALPGASAFAQALPSADEADAPAAAEDVTWTLDIEAPDALRVLLQRHLDLSRYLAAPETAQVPRAELMRLRQAAPAQARALLETEGLFGAKVRTEAVDRGERTQVAPGERALPLVRLKLIVEPGAPTRVSAVRLEFEGALSLAADGGDAAAQALQQRARQSWSLGTGQVFTQDAWSGAKGATLGLLRAEGYATAAWSGTVAQVEAGQAQARLFLVADSGPLFRFGKVRYEGLDHVAPDAVQALENFAPGEPLREQTLQEFQARLTRSSLFDTVAVQMEPDPEQAGAMPVTVRLRERPLQQATLGLGVSDSTGPRVTLEHLHQRWMGLNWQGKTKLQLARTDRLLSLDLTSHPHPGPYRNVASVLAQHAEASGLAVTTQSARLGRSKDDERLERLYYLEWQRVRTRVIADGSISDDTPAVSANYQWVWRRLDDALLPTRGTSLSLQLGVGHSYRSTPREPGPFVRATGRLTRYDRLGDWYTTARVQLGHVLARDAVAVPYTLLFRTGGDDSVRGYASQSLGPTDASGNAVGGRALAVASVEAARPLRASNPALQGAVFIDAGHAEASWNGFNPVLGYGVGLRWRSPVGALRLDLAYGQRDRRLRLHFSLGITY</sequence>
<feature type="signal peptide" evidence="7">
    <location>
        <begin position="1"/>
        <end position="38"/>
    </location>
</feature>